<dbReference type="HOGENOM" id="CLU_842409_0_0_1"/>
<feature type="compositionally biased region" description="Basic residues" evidence="1">
    <location>
        <begin position="61"/>
        <end position="70"/>
    </location>
</feature>
<dbReference type="EMBL" id="KN837176">
    <property type="protein sequence ID" value="KIJ36629.1"/>
    <property type="molecule type" value="Genomic_DNA"/>
</dbReference>
<accession>A0A0C9UPA9</accession>
<evidence type="ECO:0000313" key="2">
    <source>
        <dbReference type="EMBL" id="KIJ36629.1"/>
    </source>
</evidence>
<sequence>MIISSCLEYRIKTVAVVRIIQLVDPSYLFTLFTSQSVTNLAHSPNFVVTSMSDGFAQKKASRRAATKRKGRNEVDESLIIPGSQRRTQTYKARDRTTETDTPDPPAPQPKRPRVQSSLLTIQEQIDVFDGEIRVISPIDEEEDDFMPEVHPKTLAHHHTFAEILDDSSESDRSAAPKPKKCCGRPPKAAQPAPQVTLTTMNIHVPYLDGKEKAYAMYPMDIDTSLTDMHEKIFELACAQDCSVAKQPNLYFHLLHFQKDLKYGLKTEEDLALLISLYPLEVNKKKKAAVTDITFAGSTEADLLIILGEHTGTTKVQEEIRTWHWQQSQTS</sequence>
<keyword evidence="3" id="KW-1185">Reference proteome</keyword>
<dbReference type="AlphaFoldDB" id="A0A0C9UPA9"/>
<reference evidence="2 3" key="1">
    <citation type="submission" date="2014-06" db="EMBL/GenBank/DDBJ databases">
        <title>Evolutionary Origins and Diversification of the Mycorrhizal Mutualists.</title>
        <authorList>
            <consortium name="DOE Joint Genome Institute"/>
            <consortium name="Mycorrhizal Genomics Consortium"/>
            <person name="Kohler A."/>
            <person name="Kuo A."/>
            <person name="Nagy L.G."/>
            <person name="Floudas D."/>
            <person name="Copeland A."/>
            <person name="Barry K.W."/>
            <person name="Cichocki N."/>
            <person name="Veneault-Fourrey C."/>
            <person name="LaButti K."/>
            <person name="Lindquist E.A."/>
            <person name="Lipzen A."/>
            <person name="Lundell T."/>
            <person name="Morin E."/>
            <person name="Murat C."/>
            <person name="Riley R."/>
            <person name="Ohm R."/>
            <person name="Sun H."/>
            <person name="Tunlid A."/>
            <person name="Henrissat B."/>
            <person name="Grigoriev I.V."/>
            <person name="Hibbett D.S."/>
            <person name="Martin F."/>
        </authorList>
    </citation>
    <scope>NUCLEOTIDE SEQUENCE [LARGE SCALE GENOMIC DNA]</scope>
    <source>
        <strain evidence="2 3">SS14</strain>
    </source>
</reference>
<feature type="region of interest" description="Disordered" evidence="1">
    <location>
        <begin position="165"/>
        <end position="191"/>
    </location>
</feature>
<gene>
    <name evidence="2" type="ORF">M422DRAFT_50954</name>
</gene>
<name>A0A0C9UPA9_SPHS4</name>
<evidence type="ECO:0000313" key="3">
    <source>
        <dbReference type="Proteomes" id="UP000054279"/>
    </source>
</evidence>
<evidence type="ECO:0000256" key="1">
    <source>
        <dbReference type="SAM" id="MobiDB-lite"/>
    </source>
</evidence>
<feature type="region of interest" description="Disordered" evidence="1">
    <location>
        <begin position="61"/>
        <end position="115"/>
    </location>
</feature>
<organism evidence="2 3">
    <name type="scientific">Sphaerobolus stellatus (strain SS14)</name>
    <dbReference type="NCBI Taxonomy" id="990650"/>
    <lineage>
        <taxon>Eukaryota</taxon>
        <taxon>Fungi</taxon>
        <taxon>Dikarya</taxon>
        <taxon>Basidiomycota</taxon>
        <taxon>Agaricomycotina</taxon>
        <taxon>Agaricomycetes</taxon>
        <taxon>Phallomycetidae</taxon>
        <taxon>Geastrales</taxon>
        <taxon>Sphaerobolaceae</taxon>
        <taxon>Sphaerobolus</taxon>
    </lineage>
</organism>
<proteinExistence type="predicted"/>
<dbReference type="Proteomes" id="UP000054279">
    <property type="component" value="Unassembled WGS sequence"/>
</dbReference>
<protein>
    <submittedName>
        <fullName evidence="2">Uncharacterized protein</fullName>
    </submittedName>
</protein>